<comment type="caution">
    <text evidence="2">The sequence shown here is derived from an EMBL/GenBank/DDBJ whole genome shotgun (WGS) entry which is preliminary data.</text>
</comment>
<organism evidence="2 3">
    <name type="scientific">Pseudomonas helleri</name>
    <dbReference type="NCBI Taxonomy" id="1608996"/>
    <lineage>
        <taxon>Bacteria</taxon>
        <taxon>Pseudomonadati</taxon>
        <taxon>Pseudomonadota</taxon>
        <taxon>Gammaproteobacteria</taxon>
        <taxon>Pseudomonadales</taxon>
        <taxon>Pseudomonadaceae</taxon>
        <taxon>Pseudomonas</taxon>
    </lineage>
</organism>
<evidence type="ECO:0000313" key="2">
    <source>
        <dbReference type="EMBL" id="MQT47008.1"/>
    </source>
</evidence>
<dbReference type="AlphaFoldDB" id="A0A7X1W8X1"/>
<feature type="transmembrane region" description="Helical" evidence="1">
    <location>
        <begin position="348"/>
        <end position="369"/>
    </location>
</feature>
<keyword evidence="1" id="KW-0812">Transmembrane</keyword>
<keyword evidence="1" id="KW-0472">Membrane</keyword>
<accession>A0A7X1W8X1</accession>
<protein>
    <recommendedName>
        <fullName evidence="4">O-antigen ligase domain-containing protein</fullName>
    </recommendedName>
</protein>
<feature type="transmembrane region" description="Helical" evidence="1">
    <location>
        <begin position="31"/>
        <end position="47"/>
    </location>
</feature>
<feature type="transmembrane region" description="Helical" evidence="1">
    <location>
        <begin position="85"/>
        <end position="105"/>
    </location>
</feature>
<dbReference type="EMBL" id="WIWJ01000014">
    <property type="protein sequence ID" value="MQT47008.1"/>
    <property type="molecule type" value="Genomic_DNA"/>
</dbReference>
<name>A0A7X1W8X1_9PSED</name>
<reference evidence="2 3" key="1">
    <citation type="submission" date="2019-10" db="EMBL/GenBank/DDBJ databases">
        <title>Evaluation of single-gene subtyping targets for Pseudomonas.</title>
        <authorList>
            <person name="Reichler S.J."/>
            <person name="Orsi R.H."/>
            <person name="Wiedmann M."/>
            <person name="Martin N.H."/>
            <person name="Murphy S.I."/>
        </authorList>
    </citation>
    <scope>NUCLEOTIDE SEQUENCE [LARGE SCALE GENOMIC DNA]</scope>
    <source>
        <strain evidence="2 3">FSL R10-3257</strain>
    </source>
</reference>
<feature type="transmembrane region" description="Helical" evidence="1">
    <location>
        <begin position="202"/>
        <end position="220"/>
    </location>
</feature>
<feature type="transmembrane region" description="Helical" evidence="1">
    <location>
        <begin position="227"/>
        <end position="250"/>
    </location>
</feature>
<feature type="transmembrane region" description="Helical" evidence="1">
    <location>
        <begin position="117"/>
        <end position="136"/>
    </location>
</feature>
<feature type="transmembrane region" description="Helical" evidence="1">
    <location>
        <begin position="59"/>
        <end position="79"/>
    </location>
</feature>
<feature type="transmembrane region" description="Helical" evidence="1">
    <location>
        <begin position="381"/>
        <end position="400"/>
    </location>
</feature>
<dbReference type="Proteomes" id="UP000441404">
    <property type="component" value="Unassembled WGS sequence"/>
</dbReference>
<gene>
    <name evidence="2" type="ORF">GHO40_09765</name>
</gene>
<dbReference type="RefSeq" id="WP_153429595.1">
    <property type="nucleotide sequence ID" value="NZ_WIWJ01000014.1"/>
</dbReference>
<evidence type="ECO:0000256" key="1">
    <source>
        <dbReference type="SAM" id="Phobius"/>
    </source>
</evidence>
<keyword evidence="1" id="KW-1133">Transmembrane helix</keyword>
<sequence length="408" mass="44641">MKSDKVSVFVIFLACLLVVLGDVRFVIGSAGYWVAWCAVIFAGFFCSSRQFGRMISAELFVYMTGFFLILVSFFLSGIINQDEYTIYQGVKVFFIALAFFCIYINARDLAGADIYKISLFCIAIGLFMFLISKFYLREFYVELRDGRQGSQFAYPGVLWKTPVFFVGFVVAGMISGAGNKMLSLLAMLGGLFLLKSDSSRTGFLILAVMALLFVVLCAYLKPKAAVLCSLVLGVCGIGLLILYSGGFVFFSNAEEPLVLNRLAAGDPIRTKMLSDGILHVQECFPFGCGFGTATTLVDGENMVVHNAYLSSLGDIGVLGFIGMAILMFYPVFFFLGKLITYRLQGVTSVANLAYSIAAFGGVLGYAFLMMLHPFSTELSEWGIWALMVSLLSTFSGLMLATDDTQVEA</sequence>
<feature type="transmembrane region" description="Helical" evidence="1">
    <location>
        <begin position="156"/>
        <end position="174"/>
    </location>
</feature>
<evidence type="ECO:0008006" key="4">
    <source>
        <dbReference type="Google" id="ProtNLM"/>
    </source>
</evidence>
<proteinExistence type="predicted"/>
<evidence type="ECO:0000313" key="3">
    <source>
        <dbReference type="Proteomes" id="UP000441404"/>
    </source>
</evidence>
<feature type="transmembrane region" description="Helical" evidence="1">
    <location>
        <begin position="315"/>
        <end position="336"/>
    </location>
</feature>